<evidence type="ECO:0000313" key="2">
    <source>
        <dbReference type="EMBL" id="RKD87718.1"/>
    </source>
</evidence>
<keyword evidence="1" id="KW-1133">Transmembrane helix</keyword>
<gene>
    <name evidence="2" type="ORF">BC643_3725</name>
</gene>
<feature type="transmembrane region" description="Helical" evidence="1">
    <location>
        <begin position="161"/>
        <end position="182"/>
    </location>
</feature>
<feature type="transmembrane region" description="Helical" evidence="1">
    <location>
        <begin position="370"/>
        <end position="392"/>
    </location>
</feature>
<feature type="transmembrane region" description="Helical" evidence="1">
    <location>
        <begin position="214"/>
        <end position="229"/>
    </location>
</feature>
<feature type="transmembrane region" description="Helical" evidence="1">
    <location>
        <begin position="68"/>
        <end position="85"/>
    </location>
</feature>
<feature type="transmembrane region" description="Helical" evidence="1">
    <location>
        <begin position="30"/>
        <end position="48"/>
    </location>
</feature>
<dbReference type="Proteomes" id="UP000283387">
    <property type="component" value="Unassembled WGS sequence"/>
</dbReference>
<keyword evidence="3" id="KW-1185">Reference proteome</keyword>
<organism evidence="2 3">
    <name type="scientific">Mangrovibacterium diazotrophicum</name>
    <dbReference type="NCBI Taxonomy" id="1261403"/>
    <lineage>
        <taxon>Bacteria</taxon>
        <taxon>Pseudomonadati</taxon>
        <taxon>Bacteroidota</taxon>
        <taxon>Bacteroidia</taxon>
        <taxon>Marinilabiliales</taxon>
        <taxon>Prolixibacteraceae</taxon>
        <taxon>Mangrovibacterium</taxon>
    </lineage>
</organism>
<accession>A0A419VWW8</accession>
<feature type="transmembrane region" description="Helical" evidence="1">
    <location>
        <begin position="404"/>
        <end position="426"/>
    </location>
</feature>
<evidence type="ECO:0000313" key="3">
    <source>
        <dbReference type="Proteomes" id="UP000283387"/>
    </source>
</evidence>
<keyword evidence="1" id="KW-0812">Transmembrane</keyword>
<feature type="transmembrane region" description="Helical" evidence="1">
    <location>
        <begin position="432"/>
        <end position="453"/>
    </location>
</feature>
<evidence type="ECO:0000256" key="1">
    <source>
        <dbReference type="SAM" id="Phobius"/>
    </source>
</evidence>
<feature type="transmembrane region" description="Helical" evidence="1">
    <location>
        <begin position="241"/>
        <end position="259"/>
    </location>
</feature>
<name>A0A419VWW8_9BACT</name>
<dbReference type="AlphaFoldDB" id="A0A419VWW8"/>
<keyword evidence="1" id="KW-0472">Membrane</keyword>
<protein>
    <recommendedName>
        <fullName evidence="4">Oligosaccharide repeat unit polymerase</fullName>
    </recommendedName>
</protein>
<evidence type="ECO:0008006" key="4">
    <source>
        <dbReference type="Google" id="ProtNLM"/>
    </source>
</evidence>
<dbReference type="EMBL" id="RAPN01000003">
    <property type="protein sequence ID" value="RKD87718.1"/>
    <property type="molecule type" value="Genomic_DNA"/>
</dbReference>
<reference evidence="2 3" key="1">
    <citation type="submission" date="2018-09" db="EMBL/GenBank/DDBJ databases">
        <title>Genomic Encyclopedia of Archaeal and Bacterial Type Strains, Phase II (KMG-II): from individual species to whole genera.</title>
        <authorList>
            <person name="Goeker M."/>
        </authorList>
    </citation>
    <scope>NUCLEOTIDE SEQUENCE [LARGE SCALE GENOMIC DNA]</scope>
    <source>
        <strain evidence="2 3">DSM 27148</strain>
    </source>
</reference>
<sequence>MGLIKILALISILPCIYSTRKVLQRKDINLFDILISFSTLYYCIIPIVSDGLILKSQFRSEYDTIELFLYYNIFAYLILFYNYYVTTQHSSSNLINTTAFIRRYVTKTEIHKSLSWVCLLFFFIDCYSFSKNLQLKAEVSFLSYNDMREAISQRNGYGDGVLHYFLSQLTSFFSILSGVIILNQVSGGKKVNKIAILSLVGYTTLALLGSRTRLVGYIFILIVFTYSCYKDKIRWQHITKVGLPLVLILYFVFNFALVFRSTIRILGAQQKKLTPIEVVKQSLTNFDKRQDTNHQITSRSLAVFAALSKSFTSEYEPGKGELTKSSISVGIPKVIYPNKNPNGSQLLIESKLGTESDTADSFLMFSRVEWGSVFGAFWCFLMYISTIYFWYYSSLLLRYIFDTFSYFNLLVEIFPIICTINLVQFIEASPDSISSSLIRSPLIYSTILAILFLSKKLFGASLFTLSKENEEIILEKLSKQ</sequence>
<proteinExistence type="predicted"/>
<comment type="caution">
    <text evidence="2">The sequence shown here is derived from an EMBL/GenBank/DDBJ whole genome shotgun (WGS) entry which is preliminary data.</text>
</comment>